<protein>
    <submittedName>
        <fullName evidence="2">Rv3235 family protein</fullName>
    </submittedName>
</protein>
<evidence type="ECO:0000313" key="3">
    <source>
        <dbReference type="Proteomes" id="UP001597145"/>
    </source>
</evidence>
<proteinExistence type="predicted"/>
<dbReference type="RefSeq" id="WP_343969641.1">
    <property type="nucleotide sequence ID" value="NZ_BAAAJG010000001.1"/>
</dbReference>
<keyword evidence="3" id="KW-1185">Reference proteome</keyword>
<evidence type="ECO:0000256" key="1">
    <source>
        <dbReference type="SAM" id="MobiDB-lite"/>
    </source>
</evidence>
<name>A0ABW4FEK4_9PSEU</name>
<evidence type="ECO:0000313" key="2">
    <source>
        <dbReference type="EMBL" id="MFD1528568.1"/>
    </source>
</evidence>
<dbReference type="EMBL" id="JBHUCP010000003">
    <property type="protein sequence ID" value="MFD1528568.1"/>
    <property type="molecule type" value="Genomic_DNA"/>
</dbReference>
<feature type="region of interest" description="Disordered" evidence="1">
    <location>
        <begin position="1"/>
        <end position="52"/>
    </location>
</feature>
<dbReference type="Pfam" id="PF20060">
    <property type="entry name" value="DUF6459"/>
    <property type="match status" value="1"/>
</dbReference>
<sequence length="160" mass="17659">MTITAPHPAPQRAPERAPRPRLRRVSYEPEPGAEPTDSLPTGQHTNFGPPALVPGARERSEAHHEILRILLTALEVLDRRRPAAQLAGCFAPAPLRCWQVAVMRRRPRSPARPGRMLLCMPRSGVAETALPCHMDGRVHALAARFEHSATGWRCTAIRIG</sequence>
<reference evidence="3" key="1">
    <citation type="journal article" date="2019" name="Int. J. Syst. Evol. Microbiol.">
        <title>The Global Catalogue of Microorganisms (GCM) 10K type strain sequencing project: providing services to taxonomists for standard genome sequencing and annotation.</title>
        <authorList>
            <consortium name="The Broad Institute Genomics Platform"/>
            <consortium name="The Broad Institute Genome Sequencing Center for Infectious Disease"/>
            <person name="Wu L."/>
            <person name="Ma J."/>
        </authorList>
    </citation>
    <scope>NUCLEOTIDE SEQUENCE [LARGE SCALE GENOMIC DNA]</scope>
    <source>
        <strain evidence="3">JCM 12165</strain>
    </source>
</reference>
<dbReference type="InterPro" id="IPR045596">
    <property type="entry name" value="DUF6459"/>
</dbReference>
<comment type="caution">
    <text evidence="2">The sequence shown here is derived from an EMBL/GenBank/DDBJ whole genome shotgun (WGS) entry which is preliminary data.</text>
</comment>
<dbReference type="Proteomes" id="UP001597145">
    <property type="component" value="Unassembled WGS sequence"/>
</dbReference>
<organism evidence="2 3">
    <name type="scientific">Pseudonocardia aurantiaca</name>
    <dbReference type="NCBI Taxonomy" id="75290"/>
    <lineage>
        <taxon>Bacteria</taxon>
        <taxon>Bacillati</taxon>
        <taxon>Actinomycetota</taxon>
        <taxon>Actinomycetes</taxon>
        <taxon>Pseudonocardiales</taxon>
        <taxon>Pseudonocardiaceae</taxon>
        <taxon>Pseudonocardia</taxon>
    </lineage>
</organism>
<accession>A0ABW4FEK4</accession>
<gene>
    <name evidence="2" type="ORF">ACFSCY_03865</name>
</gene>